<organism evidence="2">
    <name type="scientific">Arion vulgaris</name>
    <dbReference type="NCBI Taxonomy" id="1028688"/>
    <lineage>
        <taxon>Eukaryota</taxon>
        <taxon>Metazoa</taxon>
        <taxon>Spiralia</taxon>
        <taxon>Lophotrochozoa</taxon>
        <taxon>Mollusca</taxon>
        <taxon>Gastropoda</taxon>
        <taxon>Heterobranchia</taxon>
        <taxon>Euthyneura</taxon>
        <taxon>Panpulmonata</taxon>
        <taxon>Eupulmonata</taxon>
        <taxon>Stylommatophora</taxon>
        <taxon>Helicina</taxon>
        <taxon>Arionoidea</taxon>
        <taxon>Arionidae</taxon>
        <taxon>Arion</taxon>
    </lineage>
</organism>
<dbReference type="CDD" id="cd24142">
    <property type="entry name" value="ACL4-like"/>
    <property type="match status" value="1"/>
</dbReference>
<feature type="compositionally biased region" description="Basic and acidic residues" evidence="1">
    <location>
        <begin position="12"/>
        <end position="25"/>
    </location>
</feature>
<dbReference type="GO" id="GO:0048264">
    <property type="term" value="P:determination of ventral identity"/>
    <property type="evidence" value="ECO:0007669"/>
    <property type="project" value="TreeGrafter"/>
</dbReference>
<dbReference type="GO" id="GO:0035091">
    <property type="term" value="F:phosphatidylinositol binding"/>
    <property type="evidence" value="ECO:0007669"/>
    <property type="project" value="TreeGrafter"/>
</dbReference>
<reference evidence="2" key="1">
    <citation type="submission" date="2014-12" db="EMBL/GenBank/DDBJ databases">
        <title>Insight into the proteome of Arion vulgaris.</title>
        <authorList>
            <person name="Aradska J."/>
            <person name="Bulat T."/>
            <person name="Smidak R."/>
            <person name="Sarate P."/>
            <person name="Gangsoo J."/>
            <person name="Sialana F."/>
            <person name="Bilban M."/>
            <person name="Lubec G."/>
        </authorList>
    </citation>
    <scope>NUCLEOTIDE SEQUENCE</scope>
    <source>
        <tissue evidence="2">Skin</tissue>
    </source>
</reference>
<feature type="region of interest" description="Disordered" evidence="1">
    <location>
        <begin position="1"/>
        <end position="36"/>
    </location>
</feature>
<protein>
    <submittedName>
        <fullName evidence="2">Uncharacterized protein</fullName>
    </submittedName>
</protein>
<dbReference type="InterPro" id="IPR019734">
    <property type="entry name" value="TPR_rpt"/>
</dbReference>
<dbReference type="AlphaFoldDB" id="A0A0B6ZFE8"/>
<accession>A0A0B6ZFE8</accession>
<dbReference type="SMART" id="SM00028">
    <property type="entry name" value="TPR"/>
    <property type="match status" value="4"/>
</dbReference>
<dbReference type="InterPro" id="IPR011990">
    <property type="entry name" value="TPR-like_helical_dom_sf"/>
</dbReference>
<name>A0A0B6ZFE8_9EUPU</name>
<sequence>MGKKSYKKRQSKSLEDRRKEQKEALKLATQDGKQKPKVTADSCVSVDRLLDKTEQLVDEFNYELAQKFCQRALEIEPDNVRALETSASLLLELGNTDSAKHCLGRAVEVCPESGFTKYLTLGQLMEGAAAVQCYQKGIELMLKEKQEKEALEVAAACSANRQVTDRDISSAFCAIAEIYLTDCCFDESAEEKCKEFVDKAIAADVENPEALQLKANFLLSKDEKEDAKDLIKKSVALWLPKLQSADTQNAAEEDFDPVELCSIPFTTRVQCAKILIEVEEYEMATDVSETLLDEDDEVPDVWYLIGWANYLQGQDYYGNARHYLQKAKEVYLKVKYQDAALLGHINELLTELGPGDPLDTEDAAKEAGDIEIESSEDEMDQ</sequence>
<feature type="region of interest" description="Disordered" evidence="1">
    <location>
        <begin position="352"/>
        <end position="381"/>
    </location>
</feature>
<gene>
    <name evidence="2" type="primary">ORF58710</name>
</gene>
<feature type="compositionally biased region" description="Acidic residues" evidence="1">
    <location>
        <begin position="369"/>
        <end position="381"/>
    </location>
</feature>
<dbReference type="GO" id="GO:0016020">
    <property type="term" value="C:membrane"/>
    <property type="evidence" value="ECO:0007669"/>
    <property type="project" value="TreeGrafter"/>
</dbReference>
<dbReference type="Gene3D" id="1.25.40.10">
    <property type="entry name" value="Tetratricopeptide repeat domain"/>
    <property type="match status" value="2"/>
</dbReference>
<dbReference type="Pfam" id="PF14559">
    <property type="entry name" value="TPR_19"/>
    <property type="match status" value="1"/>
</dbReference>
<dbReference type="SUPFAM" id="SSF48452">
    <property type="entry name" value="TPR-like"/>
    <property type="match status" value="2"/>
</dbReference>
<evidence type="ECO:0000313" key="2">
    <source>
        <dbReference type="EMBL" id="CEK66430.1"/>
    </source>
</evidence>
<proteinExistence type="predicted"/>
<dbReference type="PANTHER" id="PTHR28654">
    <property type="entry name" value="AXIN INTERACTOR, DORSALIZATION-ASSOCIATED PROTEIN"/>
    <property type="match status" value="1"/>
</dbReference>
<feature type="compositionally biased region" description="Basic residues" evidence="1">
    <location>
        <begin position="1"/>
        <end position="11"/>
    </location>
</feature>
<dbReference type="PANTHER" id="PTHR28654:SF1">
    <property type="entry name" value="AXIN INTERACTOR, DORSALIZATION-ASSOCIATED PROTEIN"/>
    <property type="match status" value="1"/>
</dbReference>
<dbReference type="EMBL" id="HACG01019565">
    <property type="protein sequence ID" value="CEK66430.1"/>
    <property type="molecule type" value="Transcribed_RNA"/>
</dbReference>
<evidence type="ECO:0000256" key="1">
    <source>
        <dbReference type="SAM" id="MobiDB-lite"/>
    </source>
</evidence>